<feature type="chain" id="PRO_5003853205" evidence="1">
    <location>
        <begin position="23"/>
        <end position="226"/>
    </location>
</feature>
<dbReference type="Proteomes" id="UP000006753">
    <property type="component" value="Unassembled WGS sequence"/>
</dbReference>
<dbReference type="AlphaFoldDB" id="K1XQE9"/>
<keyword evidence="3" id="KW-1185">Reference proteome</keyword>
<sequence>MLSKYFSATLLALCFLFDSAQGIVQEEDGFLERIVIGYRTVNTAEAELINKFNIPYRSQWVDDAREKKNQLGNGLHLTQEPGYWPGNLKINNWYCVIEADKNKLEMAPKIYIPEYYQKKAPNGKGRDIQLWHKGEKVITDYVGLTISPPEKALRFSYISQWQWDMQMLIPSYVVNKNVLGLWSKCFETKGELQDYSNEIVDWQSWEIDGQIGSPSPETFVPWINDV</sequence>
<name>K1XQE9_MARBU</name>
<feature type="signal peptide" evidence="1">
    <location>
        <begin position="1"/>
        <end position="22"/>
    </location>
</feature>
<dbReference type="InParanoid" id="K1XQE9"/>
<evidence type="ECO:0000256" key="1">
    <source>
        <dbReference type="SAM" id="SignalP"/>
    </source>
</evidence>
<dbReference type="OrthoDB" id="4540223at2759"/>
<reference evidence="2 3" key="1">
    <citation type="journal article" date="2012" name="BMC Genomics">
        <title>Sequencing the genome of Marssonina brunnea reveals fungus-poplar co-evolution.</title>
        <authorList>
            <person name="Zhu S."/>
            <person name="Cao Y.-Z."/>
            <person name="Jiang C."/>
            <person name="Tan B.-Y."/>
            <person name="Wang Z."/>
            <person name="Feng S."/>
            <person name="Zhang L."/>
            <person name="Su X.-H."/>
            <person name="Brejova B."/>
            <person name="Vinar T."/>
            <person name="Xu M."/>
            <person name="Wang M.-X."/>
            <person name="Zhang S.-G."/>
            <person name="Huang M.-R."/>
            <person name="Wu R."/>
            <person name="Zhou Y."/>
        </authorList>
    </citation>
    <scope>NUCLEOTIDE SEQUENCE [LARGE SCALE GENOMIC DNA]</scope>
    <source>
        <strain evidence="2 3">MB_m1</strain>
    </source>
</reference>
<gene>
    <name evidence="2" type="ORF">MBM_07030</name>
</gene>
<protein>
    <submittedName>
        <fullName evidence="2">Uncharacterized protein</fullName>
    </submittedName>
</protein>
<dbReference type="EMBL" id="JH921444">
    <property type="protein sequence ID" value="EKD14819.1"/>
    <property type="molecule type" value="Genomic_DNA"/>
</dbReference>
<dbReference type="InterPro" id="IPR045564">
    <property type="entry name" value="DUF5910"/>
</dbReference>
<dbReference type="eggNOG" id="ENOG502SUI0">
    <property type="taxonomic scope" value="Eukaryota"/>
</dbReference>
<dbReference type="KEGG" id="mbe:MBM_07030"/>
<evidence type="ECO:0000313" key="3">
    <source>
        <dbReference type="Proteomes" id="UP000006753"/>
    </source>
</evidence>
<evidence type="ECO:0000313" key="2">
    <source>
        <dbReference type="EMBL" id="EKD14819.1"/>
    </source>
</evidence>
<accession>K1XQE9</accession>
<dbReference type="HOGENOM" id="CLU_091777_0_0_1"/>
<organism evidence="2 3">
    <name type="scientific">Marssonina brunnea f. sp. multigermtubi (strain MB_m1)</name>
    <name type="common">Marssonina leaf spot fungus</name>
    <dbReference type="NCBI Taxonomy" id="1072389"/>
    <lineage>
        <taxon>Eukaryota</taxon>
        <taxon>Fungi</taxon>
        <taxon>Dikarya</taxon>
        <taxon>Ascomycota</taxon>
        <taxon>Pezizomycotina</taxon>
        <taxon>Leotiomycetes</taxon>
        <taxon>Helotiales</taxon>
        <taxon>Drepanopezizaceae</taxon>
        <taxon>Drepanopeziza</taxon>
    </lineage>
</organism>
<keyword evidence="1" id="KW-0732">Signal</keyword>
<proteinExistence type="predicted"/>
<dbReference type="Pfam" id="PF19287">
    <property type="entry name" value="DUF5910"/>
    <property type="match status" value="1"/>
</dbReference>